<dbReference type="GO" id="GO:0006351">
    <property type="term" value="P:DNA-templated transcription"/>
    <property type="evidence" value="ECO:0007669"/>
    <property type="project" value="InterPro"/>
</dbReference>
<evidence type="ECO:0000256" key="2">
    <source>
        <dbReference type="ARBA" id="ARBA00022723"/>
    </source>
</evidence>
<dbReference type="Pfam" id="PF00172">
    <property type="entry name" value="Zn_clus"/>
    <property type="match status" value="1"/>
</dbReference>
<dbReference type="GO" id="GO:0005634">
    <property type="term" value="C:nucleus"/>
    <property type="evidence" value="ECO:0007669"/>
    <property type="project" value="UniProtKB-SubCell"/>
</dbReference>
<dbReference type="GO" id="GO:0003677">
    <property type="term" value="F:DNA binding"/>
    <property type="evidence" value="ECO:0007669"/>
    <property type="project" value="InterPro"/>
</dbReference>
<dbReference type="PANTHER" id="PTHR31001">
    <property type="entry name" value="UNCHARACTERIZED TRANSCRIPTIONAL REGULATORY PROTEIN"/>
    <property type="match status" value="1"/>
</dbReference>
<dbReference type="PROSITE" id="PS00463">
    <property type="entry name" value="ZN2_CY6_FUNGAL_1"/>
    <property type="match status" value="1"/>
</dbReference>
<reference evidence="6 7" key="1">
    <citation type="journal article" date="2018" name="Nat. Ecol. Evol.">
        <title>Pezizomycetes genomes reveal the molecular basis of ectomycorrhizal truffle lifestyle.</title>
        <authorList>
            <person name="Murat C."/>
            <person name="Payen T."/>
            <person name="Noel B."/>
            <person name="Kuo A."/>
            <person name="Morin E."/>
            <person name="Chen J."/>
            <person name="Kohler A."/>
            <person name="Krizsan K."/>
            <person name="Balestrini R."/>
            <person name="Da Silva C."/>
            <person name="Montanini B."/>
            <person name="Hainaut M."/>
            <person name="Levati E."/>
            <person name="Barry K.W."/>
            <person name="Belfiori B."/>
            <person name="Cichocki N."/>
            <person name="Clum A."/>
            <person name="Dockter R.B."/>
            <person name="Fauchery L."/>
            <person name="Guy J."/>
            <person name="Iotti M."/>
            <person name="Le Tacon F."/>
            <person name="Lindquist E.A."/>
            <person name="Lipzen A."/>
            <person name="Malagnac F."/>
            <person name="Mello A."/>
            <person name="Molinier V."/>
            <person name="Miyauchi S."/>
            <person name="Poulain J."/>
            <person name="Riccioni C."/>
            <person name="Rubini A."/>
            <person name="Sitrit Y."/>
            <person name="Splivallo R."/>
            <person name="Traeger S."/>
            <person name="Wang M."/>
            <person name="Zifcakova L."/>
            <person name="Wipf D."/>
            <person name="Zambonelli A."/>
            <person name="Paolocci F."/>
            <person name="Nowrousian M."/>
            <person name="Ottonello S."/>
            <person name="Baldrian P."/>
            <person name="Spatafora J.W."/>
            <person name="Henrissat B."/>
            <person name="Nagy L.G."/>
            <person name="Aury J.M."/>
            <person name="Wincker P."/>
            <person name="Grigoriev I.V."/>
            <person name="Bonfante P."/>
            <person name="Martin F.M."/>
        </authorList>
    </citation>
    <scope>NUCLEOTIDE SEQUENCE [LARGE SCALE GENOMIC DNA]</scope>
    <source>
        <strain evidence="6 7">RN42</strain>
    </source>
</reference>
<dbReference type="Proteomes" id="UP000275078">
    <property type="component" value="Unassembled WGS sequence"/>
</dbReference>
<feature type="region of interest" description="Disordered" evidence="4">
    <location>
        <begin position="633"/>
        <end position="662"/>
    </location>
</feature>
<evidence type="ECO:0000256" key="4">
    <source>
        <dbReference type="SAM" id="MobiDB-lite"/>
    </source>
</evidence>
<dbReference type="PANTHER" id="PTHR31001:SF85">
    <property type="entry name" value="ZN(II)2CYS6 TRANSCRIPTION FACTOR (EUROFUNG)"/>
    <property type="match status" value="1"/>
</dbReference>
<comment type="subcellular location">
    <subcellularLocation>
        <location evidence="1">Nucleus</location>
    </subcellularLocation>
</comment>
<dbReference type="GO" id="GO:0008270">
    <property type="term" value="F:zinc ion binding"/>
    <property type="evidence" value="ECO:0007669"/>
    <property type="project" value="InterPro"/>
</dbReference>
<dbReference type="CDD" id="cd12148">
    <property type="entry name" value="fungal_TF_MHR"/>
    <property type="match status" value="1"/>
</dbReference>
<dbReference type="InterPro" id="IPR007219">
    <property type="entry name" value="XnlR_reg_dom"/>
</dbReference>
<accession>A0A3N4ILG4</accession>
<organism evidence="6 7">
    <name type="scientific">Ascobolus immersus RN42</name>
    <dbReference type="NCBI Taxonomy" id="1160509"/>
    <lineage>
        <taxon>Eukaryota</taxon>
        <taxon>Fungi</taxon>
        <taxon>Dikarya</taxon>
        <taxon>Ascomycota</taxon>
        <taxon>Pezizomycotina</taxon>
        <taxon>Pezizomycetes</taxon>
        <taxon>Pezizales</taxon>
        <taxon>Ascobolaceae</taxon>
        <taxon>Ascobolus</taxon>
    </lineage>
</organism>
<dbReference type="SUPFAM" id="SSF57701">
    <property type="entry name" value="Zn2/Cys6 DNA-binding domain"/>
    <property type="match status" value="1"/>
</dbReference>
<evidence type="ECO:0000256" key="3">
    <source>
        <dbReference type="ARBA" id="ARBA00023242"/>
    </source>
</evidence>
<gene>
    <name evidence="6" type="ORF">BJ508DRAFT_322588</name>
</gene>
<keyword evidence="7" id="KW-1185">Reference proteome</keyword>
<evidence type="ECO:0000313" key="7">
    <source>
        <dbReference type="Proteomes" id="UP000275078"/>
    </source>
</evidence>
<dbReference type="Pfam" id="PF04082">
    <property type="entry name" value="Fungal_trans"/>
    <property type="match status" value="1"/>
</dbReference>
<dbReference type="SMART" id="SM00906">
    <property type="entry name" value="Fungal_trans"/>
    <property type="match status" value="1"/>
</dbReference>
<evidence type="ECO:0000259" key="5">
    <source>
        <dbReference type="PROSITE" id="PS50048"/>
    </source>
</evidence>
<dbReference type="OrthoDB" id="3989227at2759"/>
<protein>
    <recommendedName>
        <fullName evidence="5">Zn(2)-C6 fungal-type domain-containing protein</fullName>
    </recommendedName>
</protein>
<evidence type="ECO:0000313" key="6">
    <source>
        <dbReference type="EMBL" id="RPA85548.1"/>
    </source>
</evidence>
<dbReference type="CDD" id="cd00067">
    <property type="entry name" value="GAL4"/>
    <property type="match status" value="1"/>
</dbReference>
<name>A0A3N4ILG4_ASCIM</name>
<proteinExistence type="predicted"/>
<dbReference type="Gene3D" id="4.10.240.10">
    <property type="entry name" value="Zn(2)-C6 fungal-type DNA-binding domain"/>
    <property type="match status" value="1"/>
</dbReference>
<dbReference type="InterPro" id="IPR001138">
    <property type="entry name" value="Zn2Cys6_DnaBD"/>
</dbReference>
<dbReference type="PROSITE" id="PS50048">
    <property type="entry name" value="ZN2_CY6_FUNGAL_2"/>
    <property type="match status" value="1"/>
</dbReference>
<feature type="compositionally biased region" description="Low complexity" evidence="4">
    <location>
        <begin position="91"/>
        <end position="103"/>
    </location>
</feature>
<dbReference type="AlphaFoldDB" id="A0A3N4ILG4"/>
<dbReference type="InterPro" id="IPR036864">
    <property type="entry name" value="Zn2-C6_fun-type_DNA-bd_sf"/>
</dbReference>
<sequence length="716" mass="81634">MSEPGRFAASSEERDRITRVRTLRSCVTCRNRKVRCDKQRPCGACRRSGSECIFLTEARRPPQPRLPNAVLLERIERLESVIEMISTKNGPSSSSDPSSTSLPQQLIPQPSRARELDQVANVDHSENHGRLFNTDDGSRYMGPSYWAIIKPELDNVKEALEQAITPQEETENYSNVLSFFARSLPKQLSDKYPNPNELEYIYRRYVESVDPFIRIIHKPTFERQLRLFQEHPNHPGLGANFEPLLFGMCLVSITSMHPDFIRSHHQTTKEQLLQKYRVALEEALANARYLHCKDIPTLQGMIFCVIALRHTDLIRSSLSLLAMVVTAAKGMGLHRDGGHFNLKPVELELRRRIWYTIALLDIHTHEELGLEPLITDNSYDTLPPLNINDTDLSDERPLPIERSTFTEMTHLLVFVGTMHSFRKIATLSSQKFDTSRRPGEKIEIIFNAINKEIAYSNDKWLQNIDDSVPIQWLTKTFYNMIACKARVVLYHPFLHLDSTAQTSLVSQERREVLFTIGVQALECNAAILQSRSSDPYNWYFQFFHIAHTGALVINDLAHLPPCHLVDRAWVAIDFLVSNPDPYRTGTPNWSRYIRAFQKLFEKAYIQRERTGAGGIHSQNPGLATNLNNLRMLFHSDPNTPPSAPHSTSASSSPSASNGLASEEPILPLPFMDHPFDPMENAPQQYQNVYSNWVSITTTTAEPNHPIYSCFVEDMIS</sequence>
<keyword evidence="2" id="KW-0479">Metal-binding</keyword>
<feature type="region of interest" description="Disordered" evidence="4">
    <location>
        <begin position="87"/>
        <end position="115"/>
    </location>
</feature>
<dbReference type="SMART" id="SM00066">
    <property type="entry name" value="GAL4"/>
    <property type="match status" value="1"/>
</dbReference>
<dbReference type="EMBL" id="ML119653">
    <property type="protein sequence ID" value="RPA85548.1"/>
    <property type="molecule type" value="Genomic_DNA"/>
</dbReference>
<evidence type="ECO:0000256" key="1">
    <source>
        <dbReference type="ARBA" id="ARBA00004123"/>
    </source>
</evidence>
<dbReference type="GO" id="GO:0000981">
    <property type="term" value="F:DNA-binding transcription factor activity, RNA polymerase II-specific"/>
    <property type="evidence" value="ECO:0007669"/>
    <property type="project" value="InterPro"/>
</dbReference>
<dbReference type="STRING" id="1160509.A0A3N4ILG4"/>
<feature type="domain" description="Zn(2)-C6 fungal-type" evidence="5">
    <location>
        <begin position="25"/>
        <end position="54"/>
    </location>
</feature>
<keyword evidence="3" id="KW-0539">Nucleus</keyword>
<dbReference type="InterPro" id="IPR050613">
    <property type="entry name" value="Sec_Metabolite_Reg"/>
</dbReference>
<feature type="compositionally biased region" description="Low complexity" evidence="4">
    <location>
        <begin position="644"/>
        <end position="661"/>
    </location>
</feature>